<proteinExistence type="predicted"/>
<reference evidence="3" key="1">
    <citation type="journal article" date="2014" name="Front. Microbiol.">
        <title>High frequency of phylogenetically diverse reductive dehalogenase-homologous genes in deep subseafloor sedimentary metagenomes.</title>
        <authorList>
            <person name="Kawai M."/>
            <person name="Futagami T."/>
            <person name="Toyoda A."/>
            <person name="Takaki Y."/>
            <person name="Nishi S."/>
            <person name="Hori S."/>
            <person name="Arai W."/>
            <person name="Tsubouchi T."/>
            <person name="Morono Y."/>
            <person name="Uchiyama I."/>
            <person name="Ito T."/>
            <person name="Fujiyama A."/>
            <person name="Inagaki F."/>
            <person name="Takami H."/>
        </authorList>
    </citation>
    <scope>NUCLEOTIDE SEQUENCE</scope>
    <source>
        <strain evidence="3">Expedition CK06-06</strain>
    </source>
</reference>
<feature type="non-terminal residue" evidence="3">
    <location>
        <position position="217"/>
    </location>
</feature>
<keyword evidence="1" id="KW-0175">Coiled coil</keyword>
<sequence length="217" mass="25400">MIFWTYPHFKPKMVQNRVFWAKVTPIFLVFPIIYSNETVFMYIYLILSSYRLIFLLFWVSRDFIVPKAALERIPELKNALMQSLTVPEEAKVEIPEDSIPGFPEDLLEPVDITKQEAEEEKGSFLDPFLMPLLLLSVLTTLFLAYRLRTVSKAKAILSDSDTLNKKYQLLLNMNRNLDKQIEKLTQENSNLHKELEDIHNNLNKSTENIQQQAVKFT</sequence>
<evidence type="ECO:0000313" key="3">
    <source>
        <dbReference type="EMBL" id="GAI74354.1"/>
    </source>
</evidence>
<name>X1T2T7_9ZZZZ</name>
<feature type="transmembrane region" description="Helical" evidence="2">
    <location>
        <begin position="128"/>
        <end position="147"/>
    </location>
</feature>
<accession>X1T2T7</accession>
<evidence type="ECO:0000256" key="1">
    <source>
        <dbReference type="SAM" id="Coils"/>
    </source>
</evidence>
<keyword evidence="2" id="KW-0812">Transmembrane</keyword>
<comment type="caution">
    <text evidence="3">The sequence shown here is derived from an EMBL/GenBank/DDBJ whole genome shotgun (WGS) entry which is preliminary data.</text>
</comment>
<protein>
    <submittedName>
        <fullName evidence="3">Uncharacterized protein</fullName>
    </submittedName>
</protein>
<evidence type="ECO:0000256" key="2">
    <source>
        <dbReference type="SAM" id="Phobius"/>
    </source>
</evidence>
<gene>
    <name evidence="3" type="ORF">S12H4_15828</name>
</gene>
<keyword evidence="2" id="KW-0472">Membrane</keyword>
<organism evidence="3">
    <name type="scientific">marine sediment metagenome</name>
    <dbReference type="NCBI Taxonomy" id="412755"/>
    <lineage>
        <taxon>unclassified sequences</taxon>
        <taxon>metagenomes</taxon>
        <taxon>ecological metagenomes</taxon>
    </lineage>
</organism>
<dbReference type="AlphaFoldDB" id="X1T2T7"/>
<dbReference type="EMBL" id="BARW01007626">
    <property type="protein sequence ID" value="GAI74354.1"/>
    <property type="molecule type" value="Genomic_DNA"/>
</dbReference>
<feature type="coiled-coil region" evidence="1">
    <location>
        <begin position="167"/>
        <end position="212"/>
    </location>
</feature>
<keyword evidence="2" id="KW-1133">Transmembrane helix</keyword>